<dbReference type="Proteomes" id="UP000655225">
    <property type="component" value="Unassembled WGS sequence"/>
</dbReference>
<evidence type="ECO:0000313" key="3">
    <source>
        <dbReference type="Proteomes" id="UP000655225"/>
    </source>
</evidence>
<keyword evidence="3" id="KW-1185">Reference proteome</keyword>
<evidence type="ECO:0000256" key="1">
    <source>
        <dbReference type="SAM" id="Coils"/>
    </source>
</evidence>
<dbReference type="InterPro" id="IPR004320">
    <property type="entry name" value="BPS1_pln"/>
</dbReference>
<dbReference type="OrthoDB" id="1701699at2759"/>
<sequence length="301" mass="34141">MTASLAIRKTPSHVRSISLPSRSHPLTASVEEQLDRLRSSEAILPSSPSSICNNLGVLSDLYERVDGVLQLPLTQQSFSHERNEKWMDEVLDGSLRLLDVCGTTRDVFLLMKECVQDLESSLRRRKGGEFDLANEVGAYLISRKKVNKVIRKYFGDLKSVEKHTFSAPVDKDRDLVVMVSLLREVEAITLSVFESLLSFVNGPKAKSKQSSWSLVSKLMHTKRVVCEVEEANINEVHKVDVAMYALNSKKSCKQIDVMQVRNLQKRLEALESNIQDLEEGLEFVFRRLIKTRVSLLNMLNH</sequence>
<comment type="caution">
    <text evidence="2">The sequence shown here is derived from an EMBL/GenBank/DDBJ whole genome shotgun (WGS) entry which is preliminary data.</text>
</comment>
<evidence type="ECO:0008006" key="4">
    <source>
        <dbReference type="Google" id="ProtNLM"/>
    </source>
</evidence>
<dbReference type="GO" id="GO:0048367">
    <property type="term" value="P:shoot system development"/>
    <property type="evidence" value="ECO:0007669"/>
    <property type="project" value="InterPro"/>
</dbReference>
<proteinExistence type="predicted"/>
<name>A0A834YAZ3_TETSI</name>
<accession>A0A834YAZ3</accession>
<organism evidence="2 3">
    <name type="scientific">Tetracentron sinense</name>
    <name type="common">Spur-leaf</name>
    <dbReference type="NCBI Taxonomy" id="13715"/>
    <lineage>
        <taxon>Eukaryota</taxon>
        <taxon>Viridiplantae</taxon>
        <taxon>Streptophyta</taxon>
        <taxon>Embryophyta</taxon>
        <taxon>Tracheophyta</taxon>
        <taxon>Spermatophyta</taxon>
        <taxon>Magnoliopsida</taxon>
        <taxon>Trochodendrales</taxon>
        <taxon>Trochodendraceae</taxon>
        <taxon>Tetracentron</taxon>
    </lineage>
</organism>
<dbReference type="PANTHER" id="PTHR33070:SF129">
    <property type="entry name" value="DUF241 DOMAIN PROTEIN"/>
    <property type="match status" value="1"/>
</dbReference>
<dbReference type="PANTHER" id="PTHR33070">
    <property type="entry name" value="OS06G0725500 PROTEIN"/>
    <property type="match status" value="1"/>
</dbReference>
<evidence type="ECO:0000313" key="2">
    <source>
        <dbReference type="EMBL" id="KAF8377729.1"/>
    </source>
</evidence>
<reference evidence="2 3" key="1">
    <citation type="submission" date="2020-04" db="EMBL/GenBank/DDBJ databases">
        <title>Plant Genome Project.</title>
        <authorList>
            <person name="Zhang R.-G."/>
        </authorList>
    </citation>
    <scope>NUCLEOTIDE SEQUENCE [LARGE SCALE GENOMIC DNA]</scope>
    <source>
        <strain evidence="2">YNK0</strain>
        <tissue evidence="2">Leaf</tissue>
    </source>
</reference>
<feature type="coiled-coil region" evidence="1">
    <location>
        <begin position="253"/>
        <end position="287"/>
    </location>
</feature>
<protein>
    <recommendedName>
        <fullName evidence="4">DUF241 domain protein</fullName>
    </recommendedName>
</protein>
<dbReference type="OMA" id="HELCECV"/>
<dbReference type="Pfam" id="PF03087">
    <property type="entry name" value="BPS1"/>
    <property type="match status" value="1"/>
</dbReference>
<dbReference type="GO" id="GO:0048364">
    <property type="term" value="P:root development"/>
    <property type="evidence" value="ECO:0007669"/>
    <property type="project" value="InterPro"/>
</dbReference>
<keyword evidence="1" id="KW-0175">Coiled coil</keyword>
<dbReference type="EMBL" id="JABCRI010000024">
    <property type="protein sequence ID" value="KAF8377729.1"/>
    <property type="molecule type" value="Genomic_DNA"/>
</dbReference>
<gene>
    <name evidence="2" type="ORF">HHK36_031113</name>
</gene>
<dbReference type="AlphaFoldDB" id="A0A834YAZ3"/>